<comment type="caution">
    <text evidence="9">The sequence shown here is derived from an EMBL/GenBank/DDBJ whole genome shotgun (WGS) entry which is preliminary data.</text>
</comment>
<feature type="transmembrane region" description="Helical" evidence="7">
    <location>
        <begin position="72"/>
        <end position="90"/>
    </location>
</feature>
<dbReference type="InterPro" id="IPR011701">
    <property type="entry name" value="MFS"/>
</dbReference>
<feature type="transmembrane region" description="Helical" evidence="7">
    <location>
        <begin position="9"/>
        <end position="30"/>
    </location>
</feature>
<gene>
    <name evidence="9" type="ORF">ENS19_04795</name>
</gene>
<feature type="transmembrane region" description="Helical" evidence="7">
    <location>
        <begin position="159"/>
        <end position="179"/>
    </location>
</feature>
<evidence type="ECO:0000313" key="9">
    <source>
        <dbReference type="EMBL" id="HFK20584.1"/>
    </source>
</evidence>
<name>A0A7C3ESA6_9CREN</name>
<dbReference type="InterPro" id="IPR050171">
    <property type="entry name" value="MFS_Transporters"/>
</dbReference>
<reference evidence="9" key="1">
    <citation type="journal article" date="2020" name="mSystems">
        <title>Genome- and Community-Level Interaction Insights into Carbon Utilization and Element Cycling Functions of Hydrothermarchaeota in Hydrothermal Sediment.</title>
        <authorList>
            <person name="Zhou Z."/>
            <person name="Liu Y."/>
            <person name="Xu W."/>
            <person name="Pan J."/>
            <person name="Luo Z.H."/>
            <person name="Li M."/>
        </authorList>
    </citation>
    <scope>NUCLEOTIDE SEQUENCE [LARGE SCALE GENOMIC DNA]</scope>
    <source>
        <strain evidence="9">SpSt-468</strain>
    </source>
</reference>
<feature type="transmembrane region" description="Helical" evidence="7">
    <location>
        <begin position="264"/>
        <end position="282"/>
    </location>
</feature>
<dbReference type="AlphaFoldDB" id="A0A7C3ESA6"/>
<dbReference type="EMBL" id="DSTX01000007">
    <property type="protein sequence ID" value="HFK20584.1"/>
    <property type="molecule type" value="Genomic_DNA"/>
</dbReference>
<feature type="transmembrane region" description="Helical" evidence="7">
    <location>
        <begin position="130"/>
        <end position="153"/>
    </location>
</feature>
<feature type="transmembrane region" description="Helical" evidence="7">
    <location>
        <begin position="288"/>
        <end position="306"/>
    </location>
</feature>
<dbReference type="GO" id="GO:0005886">
    <property type="term" value="C:plasma membrane"/>
    <property type="evidence" value="ECO:0007669"/>
    <property type="project" value="UniProtKB-SubCell"/>
</dbReference>
<evidence type="ECO:0000256" key="3">
    <source>
        <dbReference type="ARBA" id="ARBA00022475"/>
    </source>
</evidence>
<sequence length="377" mass="41006">MIERQLQKLMAAVFTFSIGFGMMTPAIPIFAHLRFQANEWELGILGAIVAVPYVFSPAIFGRLSDRVGRKPIIISAIVLYALTSASYFFASSIWEFILLRIMEGIAFSAIWPSAEAFVGDNAPPSIRSKAVGLYSVAWSSGYMVGPFVLGMIITAADVSYSFFATALFLLTSLFMVVGINMKGKNDEVEAAQGSAENGTVLTVIYTMILWGAVMLSFFFLFPAFATINGVEASTIAYIVGVVGIMRTAVFVLHGRIMGALGRRVLPIGMLCLVCSMAPLWAYPSIWGFIISAIFLGLYLGLTYAYSLLHMINRPSRGFYAGLFESAIGIGELVGPLSLGYLGYLYGAASPFLLLLILGWASFFIVMRRINGFSRKAP</sequence>
<dbReference type="InterPro" id="IPR036259">
    <property type="entry name" value="MFS_trans_sf"/>
</dbReference>
<feature type="transmembrane region" description="Helical" evidence="7">
    <location>
        <begin position="318"/>
        <end position="337"/>
    </location>
</feature>
<keyword evidence="6 7" id="KW-0472">Membrane</keyword>
<evidence type="ECO:0000256" key="5">
    <source>
        <dbReference type="ARBA" id="ARBA00022989"/>
    </source>
</evidence>
<evidence type="ECO:0000256" key="4">
    <source>
        <dbReference type="ARBA" id="ARBA00022692"/>
    </source>
</evidence>
<keyword evidence="2" id="KW-0813">Transport</keyword>
<feature type="transmembrane region" description="Helical" evidence="7">
    <location>
        <begin position="96"/>
        <end position="118"/>
    </location>
</feature>
<dbReference type="GO" id="GO:0022857">
    <property type="term" value="F:transmembrane transporter activity"/>
    <property type="evidence" value="ECO:0007669"/>
    <property type="project" value="InterPro"/>
</dbReference>
<proteinExistence type="predicted"/>
<dbReference type="Pfam" id="PF07690">
    <property type="entry name" value="MFS_1"/>
    <property type="match status" value="1"/>
</dbReference>
<evidence type="ECO:0000256" key="1">
    <source>
        <dbReference type="ARBA" id="ARBA00004651"/>
    </source>
</evidence>
<keyword evidence="5 7" id="KW-1133">Transmembrane helix</keyword>
<dbReference type="SUPFAM" id="SSF103473">
    <property type="entry name" value="MFS general substrate transporter"/>
    <property type="match status" value="1"/>
</dbReference>
<comment type="subcellular location">
    <subcellularLocation>
        <location evidence="1">Cell membrane</location>
        <topology evidence="1">Multi-pass membrane protein</topology>
    </subcellularLocation>
</comment>
<evidence type="ECO:0000256" key="6">
    <source>
        <dbReference type="ARBA" id="ARBA00023136"/>
    </source>
</evidence>
<accession>A0A7C3ESA6</accession>
<feature type="transmembrane region" description="Helical" evidence="7">
    <location>
        <begin position="200"/>
        <end position="222"/>
    </location>
</feature>
<dbReference type="PROSITE" id="PS50850">
    <property type="entry name" value="MFS"/>
    <property type="match status" value="1"/>
</dbReference>
<dbReference type="PANTHER" id="PTHR23517:SF3">
    <property type="entry name" value="INTEGRAL MEMBRANE TRANSPORT PROTEIN"/>
    <property type="match status" value="1"/>
</dbReference>
<evidence type="ECO:0000256" key="7">
    <source>
        <dbReference type="SAM" id="Phobius"/>
    </source>
</evidence>
<feature type="transmembrane region" description="Helical" evidence="7">
    <location>
        <begin position="234"/>
        <end position="252"/>
    </location>
</feature>
<dbReference type="InterPro" id="IPR020846">
    <property type="entry name" value="MFS_dom"/>
</dbReference>
<organism evidence="9">
    <name type="scientific">Candidatus Methanomethylicus mesodigestus</name>
    <dbReference type="NCBI Taxonomy" id="1867258"/>
    <lineage>
        <taxon>Archaea</taxon>
        <taxon>Thermoproteota</taxon>
        <taxon>Methanosuratincolia</taxon>
        <taxon>Candidatus Methanomethylicales</taxon>
        <taxon>Candidatus Methanomethylicaceae</taxon>
        <taxon>Candidatus Methanomethylicus</taxon>
    </lineage>
</organism>
<dbReference type="PANTHER" id="PTHR23517">
    <property type="entry name" value="RESISTANCE PROTEIN MDTM, PUTATIVE-RELATED-RELATED"/>
    <property type="match status" value="1"/>
</dbReference>
<evidence type="ECO:0000259" key="8">
    <source>
        <dbReference type="PROSITE" id="PS50850"/>
    </source>
</evidence>
<feature type="transmembrane region" description="Helical" evidence="7">
    <location>
        <begin position="42"/>
        <end position="60"/>
    </location>
</feature>
<feature type="domain" description="Major facilitator superfamily (MFS) profile" evidence="8">
    <location>
        <begin position="5"/>
        <end position="373"/>
    </location>
</feature>
<keyword evidence="4 7" id="KW-0812">Transmembrane</keyword>
<dbReference type="Gene3D" id="1.20.1250.20">
    <property type="entry name" value="MFS general substrate transporter like domains"/>
    <property type="match status" value="1"/>
</dbReference>
<feature type="transmembrane region" description="Helical" evidence="7">
    <location>
        <begin position="343"/>
        <end position="365"/>
    </location>
</feature>
<protein>
    <submittedName>
        <fullName evidence="9">MFS transporter</fullName>
    </submittedName>
</protein>
<keyword evidence="3" id="KW-1003">Cell membrane</keyword>
<evidence type="ECO:0000256" key="2">
    <source>
        <dbReference type="ARBA" id="ARBA00022448"/>
    </source>
</evidence>